<keyword evidence="3" id="KW-1185">Reference proteome</keyword>
<proteinExistence type="predicted"/>
<evidence type="ECO:0000256" key="1">
    <source>
        <dbReference type="SAM" id="Phobius"/>
    </source>
</evidence>
<gene>
    <name evidence="2" type="ORF">GR183_08605</name>
</gene>
<dbReference type="RefSeq" id="WP_160775198.1">
    <property type="nucleotide sequence ID" value="NZ_WUMV01000003.1"/>
</dbReference>
<dbReference type="EMBL" id="WUMV01000003">
    <property type="protein sequence ID" value="MXN64965.1"/>
    <property type="molecule type" value="Genomic_DNA"/>
</dbReference>
<protein>
    <recommendedName>
        <fullName evidence="4">DUF2214 domain-containing protein</fullName>
    </recommendedName>
</protein>
<feature type="transmembrane region" description="Helical" evidence="1">
    <location>
        <begin position="137"/>
        <end position="158"/>
    </location>
</feature>
<evidence type="ECO:0000313" key="2">
    <source>
        <dbReference type="EMBL" id="MXN64965.1"/>
    </source>
</evidence>
<dbReference type="Proteomes" id="UP000433101">
    <property type="component" value="Unassembled WGS sequence"/>
</dbReference>
<evidence type="ECO:0008006" key="4">
    <source>
        <dbReference type="Google" id="ProtNLM"/>
    </source>
</evidence>
<feature type="transmembrane region" description="Helical" evidence="1">
    <location>
        <begin position="24"/>
        <end position="45"/>
    </location>
</feature>
<comment type="caution">
    <text evidence="2">The sequence shown here is derived from an EMBL/GenBank/DDBJ whole genome shotgun (WGS) entry which is preliminary data.</text>
</comment>
<name>A0A7X3S7P8_9HYPH</name>
<reference evidence="2 3" key="1">
    <citation type="submission" date="2019-12" db="EMBL/GenBank/DDBJ databases">
        <authorList>
            <person name="Li M."/>
        </authorList>
    </citation>
    <scope>NUCLEOTIDE SEQUENCE [LARGE SCALE GENOMIC DNA]</scope>
    <source>
        <strain evidence="2 3">GBMRC 2046</strain>
    </source>
</reference>
<feature type="transmembrane region" description="Helical" evidence="1">
    <location>
        <begin position="66"/>
        <end position="88"/>
    </location>
</feature>
<keyword evidence="1" id="KW-0472">Membrane</keyword>
<evidence type="ECO:0000313" key="3">
    <source>
        <dbReference type="Proteomes" id="UP000433101"/>
    </source>
</evidence>
<feature type="transmembrane region" description="Helical" evidence="1">
    <location>
        <begin position="103"/>
        <end position="125"/>
    </location>
</feature>
<keyword evidence="1" id="KW-0812">Transmembrane</keyword>
<sequence length="161" mass="17458">MDLSTLADALQTSEAARLMKSEPWLYPFVNFAHILAIALLFGAILPLDLRLMGLWRSIPLAELKRILVPISAFGLLLAISTGILMISVKASEYLAMPVMQAKLALVGLGILNALALRIVPAWRLLAQVDSRGTISRFRWAGFLSAAIWVAAIGCGRAIGYL</sequence>
<dbReference type="AlphaFoldDB" id="A0A7X3S7P8"/>
<accession>A0A7X3S7P8</accession>
<keyword evidence="1" id="KW-1133">Transmembrane helix</keyword>
<organism evidence="2 3">
    <name type="scientific">Stappia sediminis</name>
    <dbReference type="NCBI Taxonomy" id="2692190"/>
    <lineage>
        <taxon>Bacteria</taxon>
        <taxon>Pseudomonadati</taxon>
        <taxon>Pseudomonadota</taxon>
        <taxon>Alphaproteobacteria</taxon>
        <taxon>Hyphomicrobiales</taxon>
        <taxon>Stappiaceae</taxon>
        <taxon>Stappia</taxon>
    </lineage>
</organism>